<reference evidence="6" key="1">
    <citation type="submission" date="2023-06" db="EMBL/GenBank/DDBJ databases">
        <title>Egi l300058.</title>
        <authorList>
            <person name="Gao L."/>
            <person name="Fang B.-Z."/>
            <person name="Li W.-J."/>
        </authorList>
    </citation>
    <scope>NUCLEOTIDE SEQUENCE</scope>
    <source>
        <strain evidence="6">EGI L300058</strain>
    </source>
</reference>
<keyword evidence="1" id="KW-0227">DNA damage</keyword>
<dbReference type="SUPFAM" id="SSF52980">
    <property type="entry name" value="Restriction endonuclease-like"/>
    <property type="match status" value="1"/>
</dbReference>
<dbReference type="Proteomes" id="UP001172708">
    <property type="component" value="Unassembled WGS sequence"/>
</dbReference>
<dbReference type="EMBL" id="JAUHQA010000001">
    <property type="protein sequence ID" value="MDN4479347.1"/>
    <property type="molecule type" value="Genomic_DNA"/>
</dbReference>
<name>A0ABT8GD38_9MICO</name>
<dbReference type="InterPro" id="IPR011604">
    <property type="entry name" value="PDDEXK-like_dom_sf"/>
</dbReference>
<feature type="domain" description="PD-(D/E)XK endonuclease-like" evidence="5">
    <location>
        <begin position="7"/>
        <end position="251"/>
    </location>
</feature>
<comment type="caution">
    <text evidence="6">The sequence shown here is derived from an EMBL/GenBank/DDBJ whole genome shotgun (WGS) entry which is preliminary data.</text>
</comment>
<accession>A0ABT8GD38</accession>
<keyword evidence="3" id="KW-0234">DNA repair</keyword>
<keyword evidence="7" id="KW-1185">Reference proteome</keyword>
<dbReference type="InterPro" id="IPR011335">
    <property type="entry name" value="Restrct_endonuc-II-like"/>
</dbReference>
<evidence type="ECO:0000256" key="1">
    <source>
        <dbReference type="ARBA" id="ARBA00022763"/>
    </source>
</evidence>
<keyword evidence="2" id="KW-0067">ATP-binding</keyword>
<evidence type="ECO:0000259" key="5">
    <source>
        <dbReference type="Pfam" id="PF12705"/>
    </source>
</evidence>
<feature type="region of interest" description="Disordered" evidence="4">
    <location>
        <begin position="272"/>
        <end position="308"/>
    </location>
</feature>
<dbReference type="InterPro" id="IPR038726">
    <property type="entry name" value="PDDEXK_AddAB-type"/>
</dbReference>
<proteinExistence type="predicted"/>
<keyword evidence="2" id="KW-0547">Nucleotide-binding</keyword>
<evidence type="ECO:0000313" key="7">
    <source>
        <dbReference type="Proteomes" id="UP001172708"/>
    </source>
</evidence>
<dbReference type="Pfam" id="PF12705">
    <property type="entry name" value="PDDEXK_1"/>
    <property type="match status" value="1"/>
</dbReference>
<keyword evidence="2" id="KW-0378">Hydrolase</keyword>
<evidence type="ECO:0000313" key="6">
    <source>
        <dbReference type="EMBL" id="MDN4479347.1"/>
    </source>
</evidence>
<dbReference type="Gene3D" id="3.90.320.10">
    <property type="match status" value="1"/>
</dbReference>
<evidence type="ECO:0000256" key="3">
    <source>
        <dbReference type="ARBA" id="ARBA00023204"/>
    </source>
</evidence>
<keyword evidence="2" id="KW-0347">Helicase</keyword>
<organism evidence="6 7">
    <name type="scientific">Demequina muriae</name>
    <dbReference type="NCBI Taxonomy" id="3051664"/>
    <lineage>
        <taxon>Bacteria</taxon>
        <taxon>Bacillati</taxon>
        <taxon>Actinomycetota</taxon>
        <taxon>Actinomycetes</taxon>
        <taxon>Micrococcales</taxon>
        <taxon>Demequinaceae</taxon>
        <taxon>Demequina</taxon>
    </lineage>
</organism>
<evidence type="ECO:0000256" key="2">
    <source>
        <dbReference type="ARBA" id="ARBA00022806"/>
    </source>
</evidence>
<evidence type="ECO:0000256" key="4">
    <source>
        <dbReference type="SAM" id="MobiDB-lite"/>
    </source>
</evidence>
<protein>
    <submittedName>
        <fullName evidence="6">PD-(D/E)XK nuclease family protein</fullName>
    </submittedName>
</protein>
<gene>
    <name evidence="6" type="ORF">QQX02_00215</name>
</gene>
<dbReference type="RefSeq" id="WP_301140472.1">
    <property type="nucleotide sequence ID" value="NZ_JAUHQA010000001.1"/>
</dbReference>
<sequence length="308" mass="33822">MASAPGISPSRASDFRQCPLMFRLRVVDRIPEPPSPAATLGTLVHAVLEHLYDLPAPERTPSAAAAMVEPEWRVMLDKDQSLALLHDGATAERLWLDDARDRVDRYFRLENPQRLEPAAREEYVELQLEDGPSLRGVIDRVDIAPDGSIRIVDYKSGKAPRPQYGQAAKFQMRFYALLVERLRGRRPALLQLLYLRDGGTVVMHPTAQDLEQVEYEIRELWNDILHAARSGHFRPSPSKLCAWCSFQSLCPEFGGEPPPLVAASVERAFGVTPGSAAPQAAATAATGETTTSDSADTDSGSAPPSDAR</sequence>